<evidence type="ECO:0000256" key="2">
    <source>
        <dbReference type="ARBA" id="ARBA00022833"/>
    </source>
</evidence>
<dbReference type="AlphaFoldDB" id="A0A834XRU4"/>
<dbReference type="Pfam" id="PF13920">
    <property type="entry name" value="zf-C3HC4_3"/>
    <property type="match status" value="1"/>
</dbReference>
<proteinExistence type="predicted"/>
<evidence type="ECO:0000313" key="7">
    <source>
        <dbReference type="Proteomes" id="UP000639338"/>
    </source>
</evidence>
<organism evidence="6 7">
    <name type="scientific">Aphidius gifuensis</name>
    <name type="common">Parasitoid wasp</name>
    <dbReference type="NCBI Taxonomy" id="684658"/>
    <lineage>
        <taxon>Eukaryota</taxon>
        <taxon>Metazoa</taxon>
        <taxon>Ecdysozoa</taxon>
        <taxon>Arthropoda</taxon>
        <taxon>Hexapoda</taxon>
        <taxon>Insecta</taxon>
        <taxon>Pterygota</taxon>
        <taxon>Neoptera</taxon>
        <taxon>Endopterygota</taxon>
        <taxon>Hymenoptera</taxon>
        <taxon>Apocrita</taxon>
        <taxon>Ichneumonoidea</taxon>
        <taxon>Braconidae</taxon>
        <taxon>Aphidiinae</taxon>
        <taxon>Aphidius</taxon>
    </lineage>
</organism>
<dbReference type="PANTHER" id="PTHR14879">
    <property type="entry name" value="CASPASE REGULATOR, RING FINGER DOMAIN-CONTAINING"/>
    <property type="match status" value="1"/>
</dbReference>
<dbReference type="InterPro" id="IPR051728">
    <property type="entry name" value="RING-FYVE_E3_ubiquitin-ligase"/>
</dbReference>
<dbReference type="EMBL" id="JACMRX010000005">
    <property type="protein sequence ID" value="KAF7990129.1"/>
    <property type="molecule type" value="Genomic_DNA"/>
</dbReference>
<dbReference type="Proteomes" id="UP000639338">
    <property type="component" value="Unassembled WGS sequence"/>
</dbReference>
<feature type="coiled-coil region" evidence="4">
    <location>
        <begin position="69"/>
        <end position="115"/>
    </location>
</feature>
<keyword evidence="7" id="KW-1185">Reference proteome</keyword>
<gene>
    <name evidence="6" type="ORF">HCN44_009864</name>
</gene>
<accession>A0A834XRU4</accession>
<protein>
    <recommendedName>
        <fullName evidence="5">RING-type domain-containing protein</fullName>
    </recommendedName>
</protein>
<reference evidence="6 7" key="1">
    <citation type="submission" date="2020-08" db="EMBL/GenBank/DDBJ databases">
        <title>Aphidius gifuensis genome sequencing and assembly.</title>
        <authorList>
            <person name="Du Z."/>
        </authorList>
    </citation>
    <scope>NUCLEOTIDE SEQUENCE [LARGE SCALE GENOMIC DNA]</scope>
    <source>
        <strain evidence="6">YNYX2018</strain>
        <tissue evidence="6">Adults</tissue>
    </source>
</reference>
<keyword evidence="2" id="KW-0862">Zinc</keyword>
<evidence type="ECO:0000259" key="5">
    <source>
        <dbReference type="PROSITE" id="PS50089"/>
    </source>
</evidence>
<dbReference type="InterPro" id="IPR013083">
    <property type="entry name" value="Znf_RING/FYVE/PHD"/>
</dbReference>
<keyword evidence="1 3" id="KW-0479">Metal-binding</keyword>
<keyword evidence="1 3" id="KW-0863">Zinc-finger</keyword>
<dbReference type="OrthoDB" id="1711136at2759"/>
<dbReference type="PROSITE" id="PS50089">
    <property type="entry name" value="ZF_RING_2"/>
    <property type="match status" value="1"/>
</dbReference>
<dbReference type="Gene3D" id="3.30.40.10">
    <property type="entry name" value="Zinc/RING finger domain, C3HC4 (zinc finger)"/>
    <property type="match status" value="1"/>
</dbReference>
<keyword evidence="4" id="KW-0175">Coiled coil</keyword>
<dbReference type="PANTHER" id="PTHR14879:SF5">
    <property type="entry name" value="RING-TYPE DOMAIN-CONTAINING PROTEIN"/>
    <property type="match status" value="1"/>
</dbReference>
<evidence type="ECO:0000256" key="3">
    <source>
        <dbReference type="PROSITE-ProRule" id="PRU00175"/>
    </source>
</evidence>
<comment type="caution">
    <text evidence="6">The sequence shown here is derived from an EMBL/GenBank/DDBJ whole genome shotgun (WGS) entry which is preliminary data.</text>
</comment>
<feature type="domain" description="RING-type" evidence="5">
    <location>
        <begin position="407"/>
        <end position="443"/>
    </location>
</feature>
<dbReference type="GO" id="GO:0008270">
    <property type="term" value="F:zinc ion binding"/>
    <property type="evidence" value="ECO:0007669"/>
    <property type="project" value="UniProtKB-KW"/>
</dbReference>
<sequence>MLEHLETINFDGLSIEYPPGDIVQQGLVAILIFLKECGINCDKISEINNKETLLKIETEERRQNDLLELEKTIKNHQQYELELQSLHNDNKKKLLVNLAEQQTKLEIEITKVQQEREINRSRLLSFIYDTEKDADGIIKEFLSTSEAERQTQAELLEREKNEQMGILSKCHNDQSASEKKIEEYTKYRDSNAQSLLSVELINNNHLAEVVKDQKKDRDDLIDKIKNDEILQKAALVGLLEKSDTRSWSIVQQVNLVQSQLVALTNIELERKKLQVNQQINDLADKQKDNSLFWLMQYQSLMEVRPQGLLEGLEPTLVRHVAIAGALHCLPFLSTLPGMLPHVTHDDLIEIGINNENDRCAVILAANNYLAEINMLDSSTTKINEPSTSDTNNQDNKSTMSSISSTECVVCFDSECQVIFLPCGHLCCCENCSNMVTTECPMCTLIQRKFKLENLNVQIIIYNKFPRFDCLLIDINNFSKY</sequence>
<evidence type="ECO:0000256" key="4">
    <source>
        <dbReference type="SAM" id="Coils"/>
    </source>
</evidence>
<dbReference type="InterPro" id="IPR001841">
    <property type="entry name" value="Znf_RING"/>
</dbReference>
<evidence type="ECO:0000256" key="1">
    <source>
        <dbReference type="ARBA" id="ARBA00022771"/>
    </source>
</evidence>
<evidence type="ECO:0000313" key="6">
    <source>
        <dbReference type="EMBL" id="KAF7990129.1"/>
    </source>
</evidence>
<name>A0A834XRU4_APHGI</name>